<evidence type="ECO:0000313" key="2">
    <source>
        <dbReference type="WBParaSite" id="ES5_v2.g26728.t1"/>
    </source>
</evidence>
<reference evidence="2" key="1">
    <citation type="submission" date="2022-11" db="UniProtKB">
        <authorList>
            <consortium name="WormBaseParasite"/>
        </authorList>
    </citation>
    <scope>IDENTIFICATION</scope>
</reference>
<sequence length="170" mass="18794">MPGYIGNGKDVAIITLHKKIKMDDKRFPASTFKFGRNRPAAGTECSVAGFGRVSHDESTDVLRWAKFYVMETSTCKQLIPSLTKDQICVVNDNHPLLGGDSGAPLVCGDKNREVFGIHHGGYRTEGQPETFIDFNDPKVVAFFIEEGLDNEDDCDEMVDSVEENEGSTMK</sequence>
<proteinExistence type="predicted"/>
<dbReference type="Proteomes" id="UP000887579">
    <property type="component" value="Unplaced"/>
</dbReference>
<organism evidence="1 2">
    <name type="scientific">Panagrolaimus sp. ES5</name>
    <dbReference type="NCBI Taxonomy" id="591445"/>
    <lineage>
        <taxon>Eukaryota</taxon>
        <taxon>Metazoa</taxon>
        <taxon>Ecdysozoa</taxon>
        <taxon>Nematoda</taxon>
        <taxon>Chromadorea</taxon>
        <taxon>Rhabditida</taxon>
        <taxon>Tylenchina</taxon>
        <taxon>Panagrolaimomorpha</taxon>
        <taxon>Panagrolaimoidea</taxon>
        <taxon>Panagrolaimidae</taxon>
        <taxon>Panagrolaimus</taxon>
    </lineage>
</organism>
<protein>
    <submittedName>
        <fullName evidence="2">Peptidase S1 domain-containing protein</fullName>
    </submittedName>
</protein>
<dbReference type="WBParaSite" id="ES5_v2.g26728.t1">
    <property type="protein sequence ID" value="ES5_v2.g26728.t1"/>
    <property type="gene ID" value="ES5_v2.g26728"/>
</dbReference>
<accession>A0AC34GAH1</accession>
<evidence type="ECO:0000313" key="1">
    <source>
        <dbReference type="Proteomes" id="UP000887579"/>
    </source>
</evidence>
<name>A0AC34GAH1_9BILA</name>